<dbReference type="Pfam" id="PF00107">
    <property type="entry name" value="ADH_zinc_N"/>
    <property type="match status" value="1"/>
</dbReference>
<dbReference type="PANTHER" id="PTHR43350">
    <property type="entry name" value="NAD-DEPENDENT ALCOHOL DEHYDROGENASE"/>
    <property type="match status" value="1"/>
</dbReference>
<accession>A0A2H3L5S4</accession>
<proteinExistence type="inferred from homology"/>
<keyword evidence="5" id="KW-0560">Oxidoreductase</keyword>
<dbReference type="InterPro" id="IPR013154">
    <property type="entry name" value="ADH-like_N"/>
</dbReference>
<dbReference type="GO" id="GO:0046872">
    <property type="term" value="F:metal ion binding"/>
    <property type="evidence" value="ECO:0007669"/>
    <property type="project" value="UniProtKB-KW"/>
</dbReference>
<comment type="similarity">
    <text evidence="2">Belongs to the zinc-containing alcohol dehydrogenase family.</text>
</comment>
<sequence>MLALVFDGSLNLVTTYADPTLRPGEALIRPHLAGICNTDLEITRGYMGFQGVLGHEFVGTVIACEDQAWVGQRVVGEINAACGVCATCRRGDAPHCLQRTTLGIDRRDGVMAECFSLPVSCLHVVPPTVPDTAAVFVEPLAAALEIVEQSHIRPTERVAVVGDGKLGAMIVQVLRLTGCALTLVGRHPERWGVYQRQGITCTTEDHLAAGSFDVVVDCTGQPAGLATTRRLVRPRGRLVLKSTFEAASEINLTMLVVDEVQLLGSRCGPFAPALRLLERGLIETAPLITATYPLTRALEAFAAARGNLKILLQMGSSN</sequence>
<gene>
    <name evidence="8" type="ORF">A9Q02_09945</name>
</gene>
<dbReference type="AlphaFoldDB" id="A0A2H3L5S4"/>
<evidence type="ECO:0000256" key="2">
    <source>
        <dbReference type="ARBA" id="ARBA00008072"/>
    </source>
</evidence>
<protein>
    <submittedName>
        <fullName evidence="8">Alcohol dehydrogenase</fullName>
    </submittedName>
</protein>
<keyword evidence="3" id="KW-0479">Metal-binding</keyword>
<keyword evidence="9" id="KW-1185">Reference proteome</keyword>
<dbReference type="GO" id="GO:0016491">
    <property type="term" value="F:oxidoreductase activity"/>
    <property type="evidence" value="ECO:0007669"/>
    <property type="project" value="UniProtKB-KW"/>
</dbReference>
<comment type="cofactor">
    <cofactor evidence="1">
        <name>Zn(2+)</name>
        <dbReference type="ChEBI" id="CHEBI:29105"/>
    </cofactor>
</comment>
<dbReference type="PANTHER" id="PTHR43350:SF2">
    <property type="entry name" value="GROES-LIKE ZINC-BINDING ALCOHOL DEHYDROGENASE FAMILY PROTEIN"/>
    <property type="match status" value="1"/>
</dbReference>
<dbReference type="InterPro" id="IPR013149">
    <property type="entry name" value="ADH-like_C"/>
</dbReference>
<evidence type="ECO:0000259" key="6">
    <source>
        <dbReference type="Pfam" id="PF00107"/>
    </source>
</evidence>
<organism evidence="8 9">
    <name type="scientific">Candidatus Chloroploca asiatica</name>
    <dbReference type="NCBI Taxonomy" id="1506545"/>
    <lineage>
        <taxon>Bacteria</taxon>
        <taxon>Bacillati</taxon>
        <taxon>Chloroflexota</taxon>
        <taxon>Chloroflexia</taxon>
        <taxon>Chloroflexales</taxon>
        <taxon>Chloroflexineae</taxon>
        <taxon>Oscillochloridaceae</taxon>
        <taxon>Candidatus Chloroploca</taxon>
    </lineage>
</organism>
<evidence type="ECO:0000313" key="8">
    <source>
        <dbReference type="EMBL" id="PDW00311.1"/>
    </source>
</evidence>
<feature type="domain" description="Alcohol dehydrogenase-like C-terminal" evidence="6">
    <location>
        <begin position="166"/>
        <end position="275"/>
    </location>
</feature>
<dbReference type="Pfam" id="PF08240">
    <property type="entry name" value="ADH_N"/>
    <property type="match status" value="1"/>
</dbReference>
<dbReference type="Gene3D" id="3.40.50.720">
    <property type="entry name" value="NAD(P)-binding Rossmann-like Domain"/>
    <property type="match status" value="1"/>
</dbReference>
<feature type="domain" description="Alcohol dehydrogenase-like N-terminal" evidence="7">
    <location>
        <begin position="23"/>
        <end position="126"/>
    </location>
</feature>
<evidence type="ECO:0000256" key="4">
    <source>
        <dbReference type="ARBA" id="ARBA00022833"/>
    </source>
</evidence>
<dbReference type="OrthoDB" id="9769198at2"/>
<dbReference type="SUPFAM" id="SSF50129">
    <property type="entry name" value="GroES-like"/>
    <property type="match status" value="1"/>
</dbReference>
<dbReference type="Gene3D" id="3.90.180.10">
    <property type="entry name" value="Medium-chain alcohol dehydrogenases, catalytic domain"/>
    <property type="match status" value="1"/>
</dbReference>
<dbReference type="CDD" id="cd08242">
    <property type="entry name" value="MDR_like"/>
    <property type="match status" value="1"/>
</dbReference>
<keyword evidence="4" id="KW-0862">Zinc</keyword>
<dbReference type="InterPro" id="IPR011032">
    <property type="entry name" value="GroES-like_sf"/>
</dbReference>
<dbReference type="SUPFAM" id="SSF51735">
    <property type="entry name" value="NAD(P)-binding Rossmann-fold domains"/>
    <property type="match status" value="1"/>
</dbReference>
<dbReference type="InterPro" id="IPR036291">
    <property type="entry name" value="NAD(P)-bd_dom_sf"/>
</dbReference>
<evidence type="ECO:0000256" key="3">
    <source>
        <dbReference type="ARBA" id="ARBA00022723"/>
    </source>
</evidence>
<evidence type="ECO:0000259" key="7">
    <source>
        <dbReference type="Pfam" id="PF08240"/>
    </source>
</evidence>
<name>A0A2H3L5S4_9CHLR</name>
<dbReference type="EMBL" id="LYXE01000046">
    <property type="protein sequence ID" value="PDW00311.1"/>
    <property type="molecule type" value="Genomic_DNA"/>
</dbReference>
<dbReference type="RefSeq" id="WP_097651076.1">
    <property type="nucleotide sequence ID" value="NZ_LYXE01000046.1"/>
</dbReference>
<dbReference type="Proteomes" id="UP000220922">
    <property type="component" value="Unassembled WGS sequence"/>
</dbReference>
<evidence type="ECO:0000256" key="5">
    <source>
        <dbReference type="ARBA" id="ARBA00023002"/>
    </source>
</evidence>
<evidence type="ECO:0000256" key="1">
    <source>
        <dbReference type="ARBA" id="ARBA00001947"/>
    </source>
</evidence>
<evidence type="ECO:0000313" key="9">
    <source>
        <dbReference type="Proteomes" id="UP000220922"/>
    </source>
</evidence>
<comment type="caution">
    <text evidence="8">The sequence shown here is derived from an EMBL/GenBank/DDBJ whole genome shotgun (WGS) entry which is preliminary data.</text>
</comment>
<reference evidence="8 9" key="1">
    <citation type="submission" date="2016-05" db="EMBL/GenBank/DDBJ databases">
        <authorList>
            <person name="Lavstsen T."/>
            <person name="Jespersen J.S."/>
        </authorList>
    </citation>
    <scope>NUCLEOTIDE SEQUENCE [LARGE SCALE GENOMIC DNA]</scope>
    <source>
        <strain evidence="8 9">B7-9</strain>
    </source>
</reference>